<protein>
    <submittedName>
        <fullName evidence="1">Uncharacterized protein</fullName>
    </submittedName>
</protein>
<dbReference type="EMBL" id="KL142372">
    <property type="protein sequence ID" value="KDR80322.1"/>
    <property type="molecule type" value="Genomic_DNA"/>
</dbReference>
<dbReference type="HOGENOM" id="CLU_2638230_0_0_1"/>
<accession>A0A067TD96</accession>
<organism evidence="1 2">
    <name type="scientific">Galerina marginata (strain CBS 339.88)</name>
    <dbReference type="NCBI Taxonomy" id="685588"/>
    <lineage>
        <taxon>Eukaryota</taxon>
        <taxon>Fungi</taxon>
        <taxon>Dikarya</taxon>
        <taxon>Basidiomycota</taxon>
        <taxon>Agaricomycotina</taxon>
        <taxon>Agaricomycetes</taxon>
        <taxon>Agaricomycetidae</taxon>
        <taxon>Agaricales</taxon>
        <taxon>Agaricineae</taxon>
        <taxon>Strophariaceae</taxon>
        <taxon>Galerina</taxon>
    </lineage>
</organism>
<dbReference type="Proteomes" id="UP000027222">
    <property type="component" value="Unassembled WGS sequence"/>
</dbReference>
<reference evidence="2" key="1">
    <citation type="journal article" date="2014" name="Proc. Natl. Acad. Sci. U.S.A.">
        <title>Extensive sampling of basidiomycete genomes demonstrates inadequacy of the white-rot/brown-rot paradigm for wood decay fungi.</title>
        <authorList>
            <person name="Riley R."/>
            <person name="Salamov A.A."/>
            <person name="Brown D.W."/>
            <person name="Nagy L.G."/>
            <person name="Floudas D."/>
            <person name="Held B.W."/>
            <person name="Levasseur A."/>
            <person name="Lombard V."/>
            <person name="Morin E."/>
            <person name="Otillar R."/>
            <person name="Lindquist E.A."/>
            <person name="Sun H."/>
            <person name="LaButti K.M."/>
            <person name="Schmutz J."/>
            <person name="Jabbour D."/>
            <person name="Luo H."/>
            <person name="Baker S.E."/>
            <person name="Pisabarro A.G."/>
            <person name="Walton J.D."/>
            <person name="Blanchette R.A."/>
            <person name="Henrissat B."/>
            <person name="Martin F."/>
            <person name="Cullen D."/>
            <person name="Hibbett D.S."/>
            <person name="Grigoriev I.V."/>
        </authorList>
    </citation>
    <scope>NUCLEOTIDE SEQUENCE [LARGE SCALE GENOMIC DNA]</scope>
    <source>
        <strain evidence="2">CBS 339.88</strain>
    </source>
</reference>
<dbReference type="AlphaFoldDB" id="A0A067TD96"/>
<sequence length="77" mass="8724">MGLLADCLDRPHAITMTSVDVGLLVRGTRSELDSIFRRELCMHGRCTGRGRPKLVRWTDSEQTKAPPSKQMHMYVPL</sequence>
<proteinExistence type="predicted"/>
<gene>
    <name evidence="1" type="ORF">GALMADRAFT_265483</name>
</gene>
<evidence type="ECO:0000313" key="2">
    <source>
        <dbReference type="Proteomes" id="UP000027222"/>
    </source>
</evidence>
<name>A0A067TD96_GALM3</name>
<feature type="non-terminal residue" evidence="1">
    <location>
        <position position="1"/>
    </location>
</feature>
<evidence type="ECO:0000313" key="1">
    <source>
        <dbReference type="EMBL" id="KDR80322.1"/>
    </source>
</evidence>
<keyword evidence="2" id="KW-1185">Reference proteome</keyword>